<evidence type="ECO:0000313" key="3">
    <source>
        <dbReference type="EMBL" id="KAF2399433.1"/>
    </source>
</evidence>
<name>A0A6G1HTP5_9PEZI</name>
<organism evidence="3 4">
    <name type="scientific">Trichodelitschia bisporula</name>
    <dbReference type="NCBI Taxonomy" id="703511"/>
    <lineage>
        <taxon>Eukaryota</taxon>
        <taxon>Fungi</taxon>
        <taxon>Dikarya</taxon>
        <taxon>Ascomycota</taxon>
        <taxon>Pezizomycotina</taxon>
        <taxon>Dothideomycetes</taxon>
        <taxon>Dothideomycetes incertae sedis</taxon>
        <taxon>Phaeotrichales</taxon>
        <taxon>Phaeotrichaceae</taxon>
        <taxon>Trichodelitschia</taxon>
    </lineage>
</organism>
<dbReference type="PANTHER" id="PTHR34598">
    <property type="entry name" value="BLL6449 PROTEIN"/>
    <property type="match status" value="1"/>
</dbReference>
<feature type="region of interest" description="Disordered" evidence="2">
    <location>
        <begin position="1"/>
        <end position="26"/>
    </location>
</feature>
<feature type="compositionally biased region" description="Polar residues" evidence="2">
    <location>
        <begin position="1"/>
        <end position="12"/>
    </location>
</feature>
<evidence type="ECO:0000256" key="2">
    <source>
        <dbReference type="SAM" id="MobiDB-lite"/>
    </source>
</evidence>
<dbReference type="OrthoDB" id="412788at2759"/>
<dbReference type="EMBL" id="ML996697">
    <property type="protein sequence ID" value="KAF2399433.1"/>
    <property type="molecule type" value="Genomic_DNA"/>
</dbReference>
<reference evidence="3" key="1">
    <citation type="journal article" date="2020" name="Stud. Mycol.">
        <title>101 Dothideomycetes genomes: a test case for predicting lifestyles and emergence of pathogens.</title>
        <authorList>
            <person name="Haridas S."/>
            <person name="Albert R."/>
            <person name="Binder M."/>
            <person name="Bloem J."/>
            <person name="Labutti K."/>
            <person name="Salamov A."/>
            <person name="Andreopoulos B."/>
            <person name="Baker S."/>
            <person name="Barry K."/>
            <person name="Bills G."/>
            <person name="Bluhm B."/>
            <person name="Cannon C."/>
            <person name="Castanera R."/>
            <person name="Culley D."/>
            <person name="Daum C."/>
            <person name="Ezra D."/>
            <person name="Gonzalez J."/>
            <person name="Henrissat B."/>
            <person name="Kuo A."/>
            <person name="Liang C."/>
            <person name="Lipzen A."/>
            <person name="Lutzoni F."/>
            <person name="Magnuson J."/>
            <person name="Mondo S."/>
            <person name="Nolan M."/>
            <person name="Ohm R."/>
            <person name="Pangilinan J."/>
            <person name="Park H.-J."/>
            <person name="Ramirez L."/>
            <person name="Alfaro M."/>
            <person name="Sun H."/>
            <person name="Tritt A."/>
            <person name="Yoshinaga Y."/>
            <person name="Zwiers L.-H."/>
            <person name="Turgeon B."/>
            <person name="Goodwin S."/>
            <person name="Spatafora J."/>
            <person name="Crous P."/>
            <person name="Grigoriev I."/>
        </authorList>
    </citation>
    <scope>NUCLEOTIDE SEQUENCE</scope>
    <source>
        <strain evidence="3">CBS 262.69</strain>
    </source>
</reference>
<dbReference type="PANTHER" id="PTHR34598:SF1">
    <property type="entry name" value="PUTATIVE (AFU_ORTHOLOGUE AFUA_3G13140)-RELATED"/>
    <property type="match status" value="1"/>
</dbReference>
<dbReference type="Proteomes" id="UP000799640">
    <property type="component" value="Unassembled WGS sequence"/>
</dbReference>
<sequence>MSALSPTPTPAHQLQAEPAHTAPTTESHNIVPLVAPAGDVKATINYYNPPEDGSTPYNFVYDPPAGVPQRNFTRASHEVLIRDVRGHEGEVALDEQSFLPISGVSTSMTTADWSDEGAVQRKYYPEVEALLLKLCPGAHRVQIFDHTHRVSQEGAKRGPVLTAHIDQTPEAALARVAQHLPAEDVPALQAGRVRLINIWRPLRPVVTFPLAVGDSRTFKEDNLVAVEHRYPTKTGYTAQIRYDPEAQWWYWSGMDPVRGEVLALQCFDSETGGRAPHTAFVDPRSEGWEAERESVEVRALVFG</sequence>
<dbReference type="InterPro" id="IPR044053">
    <property type="entry name" value="AsaB-like"/>
</dbReference>
<evidence type="ECO:0000313" key="4">
    <source>
        <dbReference type="Proteomes" id="UP000799640"/>
    </source>
</evidence>
<gene>
    <name evidence="3" type="ORF">EJ06DRAFT_562712</name>
</gene>
<comment type="similarity">
    <text evidence="1">Belongs to the asaB hydroxylase/desaturase family.</text>
</comment>
<proteinExistence type="inferred from homology"/>
<evidence type="ECO:0008006" key="5">
    <source>
        <dbReference type="Google" id="ProtNLM"/>
    </source>
</evidence>
<dbReference type="NCBIfam" id="NF041278">
    <property type="entry name" value="CmcJ_NvfI_EfuI"/>
    <property type="match status" value="1"/>
</dbReference>
<keyword evidence="4" id="KW-1185">Reference proteome</keyword>
<protein>
    <recommendedName>
        <fullName evidence="5">Methyltransferase</fullName>
    </recommendedName>
</protein>
<dbReference type="AlphaFoldDB" id="A0A6G1HTP5"/>
<dbReference type="GO" id="GO:0016491">
    <property type="term" value="F:oxidoreductase activity"/>
    <property type="evidence" value="ECO:0007669"/>
    <property type="project" value="InterPro"/>
</dbReference>
<accession>A0A6G1HTP5</accession>
<evidence type="ECO:0000256" key="1">
    <source>
        <dbReference type="ARBA" id="ARBA00023604"/>
    </source>
</evidence>